<evidence type="ECO:0000256" key="1">
    <source>
        <dbReference type="ARBA" id="ARBA00022553"/>
    </source>
</evidence>
<dbReference type="PANTHER" id="PTHR43214:SF24">
    <property type="entry name" value="TRANSCRIPTIONAL REGULATORY PROTEIN NARL-RELATED"/>
    <property type="match status" value="1"/>
</dbReference>
<comment type="caution">
    <text evidence="5">Lacks conserved residue(s) required for the propagation of feature annotation.</text>
</comment>
<dbReference type="CDD" id="cd06170">
    <property type="entry name" value="LuxR_C_like"/>
    <property type="match status" value="1"/>
</dbReference>
<feature type="domain" description="HTH luxR-type" evidence="6">
    <location>
        <begin position="187"/>
        <end position="252"/>
    </location>
</feature>
<dbReference type="SMART" id="SM00421">
    <property type="entry name" value="HTH_LUXR"/>
    <property type="match status" value="1"/>
</dbReference>
<evidence type="ECO:0000256" key="4">
    <source>
        <dbReference type="ARBA" id="ARBA00023163"/>
    </source>
</evidence>
<dbReference type="GO" id="GO:0006355">
    <property type="term" value="P:regulation of DNA-templated transcription"/>
    <property type="evidence" value="ECO:0007669"/>
    <property type="project" value="InterPro"/>
</dbReference>
<evidence type="ECO:0000256" key="2">
    <source>
        <dbReference type="ARBA" id="ARBA00023015"/>
    </source>
</evidence>
<dbReference type="InterPro" id="IPR011006">
    <property type="entry name" value="CheY-like_superfamily"/>
</dbReference>
<protein>
    <submittedName>
        <fullName evidence="9">DNA-binding response regulator</fullName>
    </submittedName>
    <submittedName>
        <fullName evidence="8">LuxR family transcriptional regulator</fullName>
    </submittedName>
</protein>
<dbReference type="PROSITE" id="PS50110">
    <property type="entry name" value="RESPONSE_REGULATORY"/>
    <property type="match status" value="1"/>
</dbReference>
<sequence length="255" mass="27240">MFIAYAVLHVLFWYCDRLSIELCSGVWGRNNVLDQVAEKPARADSVTVLIAGDRPVYRSSLRILLDGVDALEVVGDVGTGPDAVATIHRLRPDVVLLHVNPPSAPLVDVITPIVERCPGTAVLIVSIADDREAFLAAMRAGARGYLSQGAPSQDLVLAIRIVQSGGLVFDSSTSGWVTDHLAQPAGAAKPFPELTDRELEVLELVADGLGTAAIAKQLGLSIKTVRNYLSRIFAKLHLVDRAEAAVRARQAGLGH</sequence>
<dbReference type="CDD" id="cd17535">
    <property type="entry name" value="REC_NarL-like"/>
    <property type="match status" value="1"/>
</dbReference>
<organism evidence="8">
    <name type="scientific">Streptomyces albus</name>
    <dbReference type="NCBI Taxonomy" id="1888"/>
    <lineage>
        <taxon>Bacteria</taxon>
        <taxon>Bacillati</taxon>
        <taxon>Actinomycetota</taxon>
        <taxon>Actinomycetes</taxon>
        <taxon>Kitasatosporales</taxon>
        <taxon>Streptomycetaceae</taxon>
        <taxon>Streptomyces</taxon>
    </lineage>
</organism>
<dbReference type="InterPro" id="IPR058245">
    <property type="entry name" value="NreC/VraR/RcsB-like_REC"/>
</dbReference>
<dbReference type="GO" id="GO:0000160">
    <property type="term" value="P:phosphorelay signal transduction system"/>
    <property type="evidence" value="ECO:0007669"/>
    <property type="project" value="InterPro"/>
</dbReference>
<dbReference type="SMART" id="SM00448">
    <property type="entry name" value="REC"/>
    <property type="match status" value="1"/>
</dbReference>
<dbReference type="InterPro" id="IPR016032">
    <property type="entry name" value="Sig_transdc_resp-reg_C-effctor"/>
</dbReference>
<keyword evidence="1" id="KW-0597">Phosphoprotein</keyword>
<evidence type="ECO:0000256" key="3">
    <source>
        <dbReference type="ARBA" id="ARBA00023125"/>
    </source>
</evidence>
<name>L7PIX2_9ACTN</name>
<dbReference type="PROSITE" id="PS50043">
    <property type="entry name" value="HTH_LUXR_2"/>
    <property type="match status" value="1"/>
</dbReference>
<dbReference type="GeneID" id="75185535"/>
<dbReference type="InterPro" id="IPR001789">
    <property type="entry name" value="Sig_transdc_resp-reg_receiver"/>
</dbReference>
<gene>
    <name evidence="8" type="primary">stnT3</name>
    <name evidence="9" type="ORF">D8771_34830</name>
</gene>
<dbReference type="RefSeq" id="WP_016467123.1">
    <property type="nucleotide sequence ID" value="NZ_BBQG01000010.1"/>
</dbReference>
<dbReference type="Pfam" id="PF00072">
    <property type="entry name" value="Response_reg"/>
    <property type="match status" value="1"/>
</dbReference>
<dbReference type="EMBL" id="JQ414024">
    <property type="protein sequence ID" value="AFW04595.1"/>
    <property type="molecule type" value="Genomic_DNA"/>
</dbReference>
<reference evidence="8" key="1">
    <citation type="journal article" date="2013" name="J. Am. Chem. Soc.">
        <title>Characterization of streptonigrin biosynthesis reveals a cryptic carboxyl methylation and an unusual oxidative cleavage of a N-C bond.</title>
        <authorList>
            <person name="Xu F."/>
            <person name="Kong D."/>
            <person name="He X."/>
            <person name="Zhang Z."/>
            <person name="Han M."/>
            <person name="Xie X."/>
            <person name="Wang P."/>
            <person name="Cheng H."/>
            <person name="Tao M."/>
            <person name="Zhang L."/>
            <person name="Deng Z."/>
            <person name="Lin S."/>
        </authorList>
    </citation>
    <scope>NUCLEOTIDE SEQUENCE</scope>
    <source>
        <strain evidence="8">CGMCC 4.1223</strain>
    </source>
</reference>
<evidence type="ECO:0000256" key="5">
    <source>
        <dbReference type="PROSITE-ProRule" id="PRU00169"/>
    </source>
</evidence>
<dbReference type="Gene3D" id="3.40.50.2300">
    <property type="match status" value="1"/>
</dbReference>
<dbReference type="InterPro" id="IPR000792">
    <property type="entry name" value="Tscrpt_reg_LuxR_C"/>
</dbReference>
<dbReference type="Pfam" id="PF00196">
    <property type="entry name" value="GerE"/>
    <property type="match status" value="1"/>
</dbReference>
<evidence type="ECO:0000313" key="8">
    <source>
        <dbReference type="EMBL" id="AFW04595.1"/>
    </source>
</evidence>
<evidence type="ECO:0000259" key="7">
    <source>
        <dbReference type="PROSITE" id="PS50110"/>
    </source>
</evidence>
<evidence type="ECO:0000313" key="9">
    <source>
        <dbReference type="EMBL" id="TGG74766.1"/>
    </source>
</evidence>
<accession>L7PIX2</accession>
<keyword evidence="3 9" id="KW-0238">DNA-binding</keyword>
<dbReference type="PROSITE" id="PS00622">
    <property type="entry name" value="HTH_LUXR_1"/>
    <property type="match status" value="1"/>
</dbReference>
<dbReference type="SUPFAM" id="SSF46894">
    <property type="entry name" value="C-terminal effector domain of the bipartite response regulators"/>
    <property type="match status" value="1"/>
</dbReference>
<dbReference type="SUPFAM" id="SSF52172">
    <property type="entry name" value="CheY-like"/>
    <property type="match status" value="1"/>
</dbReference>
<dbReference type="Proteomes" id="UP000298111">
    <property type="component" value="Unassembled WGS sequence"/>
</dbReference>
<dbReference type="InterPro" id="IPR039420">
    <property type="entry name" value="WalR-like"/>
</dbReference>
<reference evidence="9 10" key="2">
    <citation type="submission" date="2018-10" db="EMBL/GenBank/DDBJ databases">
        <title>Isolation of pseudouridimycin from Streptomyces albus DSM 40763.</title>
        <authorList>
            <person name="Rosenqvist P."/>
            <person name="Metsae-Ketelae M."/>
            <person name="Virta P."/>
        </authorList>
    </citation>
    <scope>NUCLEOTIDE SEQUENCE [LARGE SCALE GENOMIC DNA]</scope>
    <source>
        <strain evidence="9 10">DSM 40763</strain>
    </source>
</reference>
<keyword evidence="4" id="KW-0804">Transcription</keyword>
<dbReference type="AlphaFoldDB" id="L7PIX2"/>
<dbReference type="PRINTS" id="PR00038">
    <property type="entry name" value="HTHLUXR"/>
</dbReference>
<evidence type="ECO:0000259" key="6">
    <source>
        <dbReference type="PROSITE" id="PS50043"/>
    </source>
</evidence>
<dbReference type="PANTHER" id="PTHR43214">
    <property type="entry name" value="TWO-COMPONENT RESPONSE REGULATOR"/>
    <property type="match status" value="1"/>
</dbReference>
<dbReference type="GO" id="GO:0003677">
    <property type="term" value="F:DNA binding"/>
    <property type="evidence" value="ECO:0007669"/>
    <property type="project" value="UniProtKB-KW"/>
</dbReference>
<evidence type="ECO:0000313" key="10">
    <source>
        <dbReference type="Proteomes" id="UP000298111"/>
    </source>
</evidence>
<feature type="domain" description="Response regulatory" evidence="7">
    <location>
        <begin position="47"/>
        <end position="163"/>
    </location>
</feature>
<dbReference type="EMBL" id="RCIY01000120">
    <property type="protein sequence ID" value="TGG74766.1"/>
    <property type="molecule type" value="Genomic_DNA"/>
</dbReference>
<proteinExistence type="predicted"/>
<keyword evidence="2" id="KW-0805">Transcription regulation</keyword>